<evidence type="ECO:0000313" key="3">
    <source>
        <dbReference type="Proteomes" id="UP000236291"/>
    </source>
</evidence>
<gene>
    <name evidence="2" type="ORF">L195_g037936</name>
</gene>
<accession>A0A2K3LTP3</accession>
<dbReference type="InterPro" id="IPR051091">
    <property type="entry name" value="O-Glucosyltr/Glycosyltrsf_90"/>
</dbReference>
<dbReference type="InterPro" id="IPR006598">
    <property type="entry name" value="CAP10"/>
</dbReference>
<organism evidence="2 3">
    <name type="scientific">Trifolium pratense</name>
    <name type="common">Red clover</name>
    <dbReference type="NCBI Taxonomy" id="57577"/>
    <lineage>
        <taxon>Eukaryota</taxon>
        <taxon>Viridiplantae</taxon>
        <taxon>Streptophyta</taxon>
        <taxon>Embryophyta</taxon>
        <taxon>Tracheophyta</taxon>
        <taxon>Spermatophyta</taxon>
        <taxon>Magnoliopsida</taxon>
        <taxon>eudicotyledons</taxon>
        <taxon>Gunneridae</taxon>
        <taxon>Pentapetalae</taxon>
        <taxon>rosids</taxon>
        <taxon>fabids</taxon>
        <taxon>Fabales</taxon>
        <taxon>Fabaceae</taxon>
        <taxon>Papilionoideae</taxon>
        <taxon>50 kb inversion clade</taxon>
        <taxon>NPAAA clade</taxon>
        <taxon>Hologalegina</taxon>
        <taxon>IRL clade</taxon>
        <taxon>Trifolieae</taxon>
        <taxon>Trifolium</taxon>
    </lineage>
</organism>
<reference evidence="2 3" key="2">
    <citation type="journal article" date="2017" name="Front. Plant Sci.">
        <title>Gene Classification and Mining of Molecular Markers Useful in Red Clover (Trifolium pratense) Breeding.</title>
        <authorList>
            <person name="Istvanek J."/>
            <person name="Dluhosova J."/>
            <person name="Dluhos P."/>
            <person name="Patkova L."/>
            <person name="Nedelnik J."/>
            <person name="Repkova J."/>
        </authorList>
    </citation>
    <scope>NUCLEOTIDE SEQUENCE [LARGE SCALE GENOMIC DNA]</scope>
    <source>
        <strain evidence="3">cv. Tatra</strain>
        <tissue evidence="2">Young leaves</tissue>
    </source>
</reference>
<proteinExistence type="predicted"/>
<dbReference type="Proteomes" id="UP000236291">
    <property type="component" value="Unassembled WGS sequence"/>
</dbReference>
<feature type="non-terminal residue" evidence="2">
    <location>
        <position position="1"/>
    </location>
</feature>
<sequence>AQAIGEGGTNYIIDNLKMKFVYDYMFHLLNSYAKLLRFKPEIPKGAVEICAESMACSLRGARKNFMVESMVLSPSDTPPCTMPPPYTIESLQQFLQEKENLIGQVKTRAMNKEL</sequence>
<protein>
    <recommendedName>
        <fullName evidence="1">Glycosyl transferase CAP10 domain-containing protein</fullName>
    </recommendedName>
</protein>
<dbReference type="AlphaFoldDB" id="A0A2K3LTP3"/>
<dbReference type="PANTHER" id="PTHR12203">
    <property type="entry name" value="KDEL LYS-ASP-GLU-LEU CONTAINING - RELATED"/>
    <property type="match status" value="1"/>
</dbReference>
<dbReference type="STRING" id="57577.A0A2K3LTP3"/>
<dbReference type="Pfam" id="PF05686">
    <property type="entry name" value="Glyco_transf_90"/>
    <property type="match status" value="1"/>
</dbReference>
<evidence type="ECO:0000259" key="1">
    <source>
        <dbReference type="Pfam" id="PF05686"/>
    </source>
</evidence>
<reference evidence="2 3" key="1">
    <citation type="journal article" date="2014" name="Am. J. Bot.">
        <title>Genome assembly and annotation for red clover (Trifolium pratense; Fabaceae).</title>
        <authorList>
            <person name="Istvanek J."/>
            <person name="Jaros M."/>
            <person name="Krenek A."/>
            <person name="Repkova J."/>
        </authorList>
    </citation>
    <scope>NUCLEOTIDE SEQUENCE [LARGE SCALE GENOMIC DNA]</scope>
    <source>
        <strain evidence="3">cv. Tatra</strain>
        <tissue evidence="2">Young leaves</tissue>
    </source>
</reference>
<feature type="domain" description="Glycosyl transferase CAP10" evidence="1">
    <location>
        <begin position="1"/>
        <end position="107"/>
    </location>
</feature>
<comment type="caution">
    <text evidence="2">The sequence shown here is derived from an EMBL/GenBank/DDBJ whole genome shotgun (WGS) entry which is preliminary data.</text>
</comment>
<dbReference type="EMBL" id="ASHM01040875">
    <property type="protein sequence ID" value="PNX81911.1"/>
    <property type="molecule type" value="Genomic_DNA"/>
</dbReference>
<evidence type="ECO:0000313" key="2">
    <source>
        <dbReference type="EMBL" id="PNX81911.1"/>
    </source>
</evidence>
<name>A0A2K3LTP3_TRIPR</name>
<dbReference type="PANTHER" id="PTHR12203:SF78">
    <property type="entry name" value="GLYCOSYLTRANSFERASE FAMILY 90 PROTEIN"/>
    <property type="match status" value="1"/>
</dbReference>